<dbReference type="Proteomes" id="UP000002358">
    <property type="component" value="Chromosome 3"/>
</dbReference>
<name>A0A7M7LKQ0_NASVI</name>
<keyword evidence="5" id="KW-1185">Reference proteome</keyword>
<protein>
    <submittedName>
        <fullName evidence="4">Uncharacterized protein</fullName>
    </submittedName>
</protein>
<sequence>MLRLCWVVVFSCLICGLTVSAVETKPKEKQTVSTAAVEANGPLANDRVNVAMEGQPLAMESVTSNTAKINSIKTIVKKESKTVPRKGVVLDKDKSTEKTDENDAVNLNITSEKPIVEKVNASSTIPEPKKEIVANTSTTLSTTEKSTTELYVAPVREAFEEKANNTISTTRKPKPKPERTIGGNEADEPIPASPTNKSPLGMPRKIDYIVPVVITITALPLLGVAFYVLYKRGRDYWDKRHYRRMDFLIDGMYNE</sequence>
<evidence type="ECO:0000256" key="1">
    <source>
        <dbReference type="SAM" id="MobiDB-lite"/>
    </source>
</evidence>
<feature type="transmembrane region" description="Helical" evidence="2">
    <location>
        <begin position="208"/>
        <end position="230"/>
    </location>
</feature>
<dbReference type="OrthoDB" id="10071013at2759"/>
<accession>A0A7M7LKQ0</accession>
<dbReference type="OMA" id="MASTSAX"/>
<evidence type="ECO:0000256" key="2">
    <source>
        <dbReference type="SAM" id="Phobius"/>
    </source>
</evidence>
<feature type="region of interest" description="Disordered" evidence="1">
    <location>
        <begin position="166"/>
        <end position="198"/>
    </location>
</feature>
<dbReference type="InParanoid" id="A0A7M7LKQ0"/>
<dbReference type="FunCoup" id="A0A7M7LKQ0">
    <property type="interactions" value="2"/>
</dbReference>
<gene>
    <name evidence="4" type="primary">100679027</name>
</gene>
<evidence type="ECO:0000256" key="3">
    <source>
        <dbReference type="SAM" id="SignalP"/>
    </source>
</evidence>
<keyword evidence="3" id="KW-0732">Signal</keyword>
<dbReference type="KEGG" id="nvi:100679027"/>
<feature type="signal peptide" evidence="3">
    <location>
        <begin position="1"/>
        <end position="20"/>
    </location>
</feature>
<dbReference type="EnsemblMetazoa" id="XM_003426285">
    <property type="protein sequence ID" value="XP_003426333"/>
    <property type="gene ID" value="LOC100679027"/>
</dbReference>
<organism evidence="4 5">
    <name type="scientific">Nasonia vitripennis</name>
    <name type="common">Parasitic wasp</name>
    <dbReference type="NCBI Taxonomy" id="7425"/>
    <lineage>
        <taxon>Eukaryota</taxon>
        <taxon>Metazoa</taxon>
        <taxon>Ecdysozoa</taxon>
        <taxon>Arthropoda</taxon>
        <taxon>Hexapoda</taxon>
        <taxon>Insecta</taxon>
        <taxon>Pterygota</taxon>
        <taxon>Neoptera</taxon>
        <taxon>Endopterygota</taxon>
        <taxon>Hymenoptera</taxon>
        <taxon>Apocrita</taxon>
        <taxon>Proctotrupomorpha</taxon>
        <taxon>Chalcidoidea</taxon>
        <taxon>Pteromalidae</taxon>
        <taxon>Pteromalinae</taxon>
        <taxon>Nasonia</taxon>
    </lineage>
</organism>
<reference evidence="4" key="1">
    <citation type="submission" date="2021-01" db="UniProtKB">
        <authorList>
            <consortium name="EnsemblMetazoa"/>
        </authorList>
    </citation>
    <scope>IDENTIFICATION</scope>
</reference>
<evidence type="ECO:0000313" key="4">
    <source>
        <dbReference type="EnsemblMetazoa" id="XP_003426333"/>
    </source>
</evidence>
<keyword evidence="2" id="KW-0472">Membrane</keyword>
<dbReference type="AlphaFoldDB" id="A0A7M7LKQ0"/>
<evidence type="ECO:0000313" key="5">
    <source>
        <dbReference type="Proteomes" id="UP000002358"/>
    </source>
</evidence>
<keyword evidence="2" id="KW-0812">Transmembrane</keyword>
<feature type="chain" id="PRO_5029796116" evidence="3">
    <location>
        <begin position="21"/>
        <end position="255"/>
    </location>
</feature>
<proteinExistence type="predicted"/>
<keyword evidence="2" id="KW-1133">Transmembrane helix</keyword>